<name>A0A6P7ZDF5_9AMPH</name>
<protein>
    <submittedName>
        <fullName evidence="2">Uncharacterized protein LOC115480944</fullName>
    </submittedName>
</protein>
<gene>
    <name evidence="2" type="primary">LOC115480944</name>
</gene>
<proteinExistence type="predicted"/>
<dbReference type="GeneID" id="115480944"/>
<evidence type="ECO:0000313" key="1">
    <source>
        <dbReference type="Proteomes" id="UP000515156"/>
    </source>
</evidence>
<accession>A0A6P7ZDF5</accession>
<keyword evidence="1" id="KW-1185">Reference proteome</keyword>
<organism evidence="1 2">
    <name type="scientific">Microcaecilia unicolor</name>
    <dbReference type="NCBI Taxonomy" id="1415580"/>
    <lineage>
        <taxon>Eukaryota</taxon>
        <taxon>Metazoa</taxon>
        <taxon>Chordata</taxon>
        <taxon>Craniata</taxon>
        <taxon>Vertebrata</taxon>
        <taxon>Euteleostomi</taxon>
        <taxon>Amphibia</taxon>
        <taxon>Gymnophiona</taxon>
        <taxon>Siphonopidae</taxon>
        <taxon>Microcaecilia</taxon>
    </lineage>
</organism>
<dbReference type="Proteomes" id="UP000515156">
    <property type="component" value="Chromosome 11"/>
</dbReference>
<dbReference type="RefSeq" id="XP_030075788.1">
    <property type="nucleotide sequence ID" value="XM_030219928.1"/>
</dbReference>
<dbReference type="InParanoid" id="A0A6P7ZDF5"/>
<reference evidence="2" key="2">
    <citation type="submission" date="2025-08" db="UniProtKB">
        <authorList>
            <consortium name="RefSeq"/>
        </authorList>
    </citation>
    <scope>IDENTIFICATION</scope>
</reference>
<reference evidence="1" key="1">
    <citation type="submission" date="2024-06" db="UniProtKB">
        <authorList>
            <consortium name="RefSeq"/>
        </authorList>
    </citation>
    <scope>NUCLEOTIDE SEQUENCE [LARGE SCALE GENOMIC DNA]</scope>
</reference>
<dbReference type="AlphaFoldDB" id="A0A6P7ZDF5"/>
<sequence length="282" mass="30765">MHHTRTYAKEVDLLRDCNIVAITLAEKPLCLKRCLSRARPQRGQGSENGWKPACLLVFYDWRPGIGVSESAQDKGDSKDHSLTIVNCISTHSNRKTAVSLFIFPASQSIVGETSVPAAEFPVFLQYIVQGLKSPSKFLCLAAWNGSERVPLPVRVKRVRGGSYAWLRQSSQKGFLRLATPLSVPITPGCVIACLFIFPASQSIVGEPSVPAAEFPVFLQYIVQGLKSPSKFLCLAACASVFSVPVPASGREFSIPVCPSSIFICFSVLVTVLRQPGQRNHIC</sequence>
<evidence type="ECO:0000313" key="2">
    <source>
        <dbReference type="RefSeq" id="XP_030075788.1"/>
    </source>
</evidence>
<dbReference type="KEGG" id="muo:115480944"/>